<proteinExistence type="predicted"/>
<feature type="compositionally biased region" description="Basic and acidic residues" evidence="1">
    <location>
        <begin position="13"/>
        <end position="24"/>
    </location>
</feature>
<feature type="region of interest" description="Disordered" evidence="1">
    <location>
        <begin position="1"/>
        <end position="25"/>
    </location>
</feature>
<name>A0A9Q1FCJ1_SYNKA</name>
<dbReference type="Proteomes" id="UP001152622">
    <property type="component" value="Chromosome 6"/>
</dbReference>
<keyword evidence="3" id="KW-1185">Reference proteome</keyword>
<sequence length="105" mass="11313">MNRQARNGGYFDGRTETVTTHRTEPVIPPCEGPFCSNVCEEALQRGLPTRCPRMHGNGGYLPAGKQQRTRQGAGEQVMSRFPFLSAATETAATSSANSPGGTERL</sequence>
<gene>
    <name evidence="2" type="ORF">SKAU_G00186270</name>
</gene>
<organism evidence="2 3">
    <name type="scientific">Synaphobranchus kaupii</name>
    <name type="common">Kaup's arrowtooth eel</name>
    <dbReference type="NCBI Taxonomy" id="118154"/>
    <lineage>
        <taxon>Eukaryota</taxon>
        <taxon>Metazoa</taxon>
        <taxon>Chordata</taxon>
        <taxon>Craniata</taxon>
        <taxon>Vertebrata</taxon>
        <taxon>Euteleostomi</taxon>
        <taxon>Actinopterygii</taxon>
        <taxon>Neopterygii</taxon>
        <taxon>Teleostei</taxon>
        <taxon>Anguilliformes</taxon>
        <taxon>Synaphobranchidae</taxon>
        <taxon>Synaphobranchus</taxon>
    </lineage>
</organism>
<dbReference type="AlphaFoldDB" id="A0A9Q1FCJ1"/>
<comment type="caution">
    <text evidence="2">The sequence shown here is derived from an EMBL/GenBank/DDBJ whole genome shotgun (WGS) entry which is preliminary data.</text>
</comment>
<evidence type="ECO:0000256" key="1">
    <source>
        <dbReference type="SAM" id="MobiDB-lite"/>
    </source>
</evidence>
<evidence type="ECO:0000313" key="3">
    <source>
        <dbReference type="Proteomes" id="UP001152622"/>
    </source>
</evidence>
<evidence type="ECO:0000313" key="2">
    <source>
        <dbReference type="EMBL" id="KAJ8355833.1"/>
    </source>
</evidence>
<protein>
    <submittedName>
        <fullName evidence="2">Uncharacterized protein</fullName>
    </submittedName>
</protein>
<reference evidence="2" key="1">
    <citation type="journal article" date="2023" name="Science">
        <title>Genome structures resolve the early diversification of teleost fishes.</title>
        <authorList>
            <person name="Parey E."/>
            <person name="Louis A."/>
            <person name="Montfort J."/>
            <person name="Bouchez O."/>
            <person name="Roques C."/>
            <person name="Iampietro C."/>
            <person name="Lluch J."/>
            <person name="Castinel A."/>
            <person name="Donnadieu C."/>
            <person name="Desvignes T."/>
            <person name="Floi Bucao C."/>
            <person name="Jouanno E."/>
            <person name="Wen M."/>
            <person name="Mejri S."/>
            <person name="Dirks R."/>
            <person name="Jansen H."/>
            <person name="Henkel C."/>
            <person name="Chen W.J."/>
            <person name="Zahm M."/>
            <person name="Cabau C."/>
            <person name="Klopp C."/>
            <person name="Thompson A.W."/>
            <person name="Robinson-Rechavi M."/>
            <person name="Braasch I."/>
            <person name="Lecointre G."/>
            <person name="Bobe J."/>
            <person name="Postlethwait J.H."/>
            <person name="Berthelot C."/>
            <person name="Roest Crollius H."/>
            <person name="Guiguen Y."/>
        </authorList>
    </citation>
    <scope>NUCLEOTIDE SEQUENCE</scope>
    <source>
        <strain evidence="2">WJC10195</strain>
    </source>
</reference>
<dbReference type="EMBL" id="JAINUF010000006">
    <property type="protein sequence ID" value="KAJ8355833.1"/>
    <property type="molecule type" value="Genomic_DNA"/>
</dbReference>
<accession>A0A9Q1FCJ1</accession>